<dbReference type="Pfam" id="PF01610">
    <property type="entry name" value="DDE_Tnp_ISL3"/>
    <property type="match status" value="1"/>
</dbReference>
<organism evidence="2 3">
    <name type="scientific">Verminephrobacter aporrectodeae subsp. tuberculatae</name>
    <dbReference type="NCBI Taxonomy" id="1110392"/>
    <lineage>
        <taxon>Bacteria</taxon>
        <taxon>Pseudomonadati</taxon>
        <taxon>Pseudomonadota</taxon>
        <taxon>Betaproteobacteria</taxon>
        <taxon>Burkholderiales</taxon>
        <taxon>Comamonadaceae</taxon>
        <taxon>Verminephrobacter</taxon>
    </lineage>
</organism>
<dbReference type="EMBL" id="QZCW01000001">
    <property type="protein sequence ID" value="MCW5321082.1"/>
    <property type="molecule type" value="Genomic_DNA"/>
</dbReference>
<evidence type="ECO:0000259" key="1">
    <source>
        <dbReference type="Pfam" id="PF01610"/>
    </source>
</evidence>
<evidence type="ECO:0000313" key="3">
    <source>
        <dbReference type="Proteomes" id="UP001208935"/>
    </source>
</evidence>
<dbReference type="InterPro" id="IPR002560">
    <property type="entry name" value="Transposase_DDE"/>
</dbReference>
<comment type="caution">
    <text evidence="2">The sequence shown here is derived from an EMBL/GenBank/DDBJ whole genome shotgun (WGS) entry which is preliminary data.</text>
</comment>
<keyword evidence="3" id="KW-1185">Reference proteome</keyword>
<gene>
    <name evidence="2" type="ORF">D5039_07875</name>
</gene>
<feature type="domain" description="Transposase IS204/IS1001/IS1096/IS1165 DDE" evidence="1">
    <location>
        <begin position="54"/>
        <end position="152"/>
    </location>
</feature>
<sequence>MNVLMEGTKMRGARVSCHRDDRAAVILIQPARVCLPRMTAEDVFHGELSIINHGLTQADSLKQKLARGVCEGQGAQQRTAGWRRTADLVELDVQMPAGTVQEAGQQPQERFAVVVRGMLGHRSNACVDAMNGLLQQAKRAARGFRTSDNFITIPFAPVGVTRAG</sequence>
<protein>
    <recommendedName>
        <fullName evidence="1">Transposase IS204/IS1001/IS1096/IS1165 DDE domain-containing protein</fullName>
    </recommendedName>
</protein>
<proteinExistence type="predicted"/>
<dbReference type="Proteomes" id="UP001208935">
    <property type="component" value="Unassembled WGS sequence"/>
</dbReference>
<name>A0ABT3KSH5_9BURK</name>
<reference evidence="3" key="1">
    <citation type="submission" date="2023-07" db="EMBL/GenBank/DDBJ databases">
        <title>Verminephrobacter genomes.</title>
        <authorList>
            <person name="Lund M.B."/>
        </authorList>
    </citation>
    <scope>NUCLEOTIDE SEQUENCE [LARGE SCALE GENOMIC DNA]</scope>
    <source>
        <strain evidence="3">AtM5-05</strain>
    </source>
</reference>
<accession>A0ABT3KSH5</accession>
<evidence type="ECO:0000313" key="2">
    <source>
        <dbReference type="EMBL" id="MCW5321082.1"/>
    </source>
</evidence>